<dbReference type="EMBL" id="MU276203">
    <property type="protein sequence ID" value="KAI0040356.1"/>
    <property type="molecule type" value="Genomic_DNA"/>
</dbReference>
<organism evidence="1 2">
    <name type="scientific">Auriscalpium vulgare</name>
    <dbReference type="NCBI Taxonomy" id="40419"/>
    <lineage>
        <taxon>Eukaryota</taxon>
        <taxon>Fungi</taxon>
        <taxon>Dikarya</taxon>
        <taxon>Basidiomycota</taxon>
        <taxon>Agaricomycotina</taxon>
        <taxon>Agaricomycetes</taxon>
        <taxon>Russulales</taxon>
        <taxon>Auriscalpiaceae</taxon>
        <taxon>Auriscalpium</taxon>
    </lineage>
</organism>
<evidence type="ECO:0000313" key="1">
    <source>
        <dbReference type="EMBL" id="KAI0040356.1"/>
    </source>
</evidence>
<evidence type="ECO:0000313" key="2">
    <source>
        <dbReference type="Proteomes" id="UP000814033"/>
    </source>
</evidence>
<feature type="non-terminal residue" evidence="1">
    <location>
        <position position="273"/>
    </location>
</feature>
<dbReference type="Proteomes" id="UP000814033">
    <property type="component" value="Unassembled WGS sequence"/>
</dbReference>
<proteinExistence type="predicted"/>
<protein>
    <submittedName>
        <fullName evidence="1">Uncharacterized protein</fullName>
    </submittedName>
</protein>
<name>A0ACB8R9S0_9AGAM</name>
<reference evidence="1" key="2">
    <citation type="journal article" date="2022" name="New Phytol.">
        <title>Evolutionary transition to the ectomycorrhizal habit in the genomes of a hyperdiverse lineage of mushroom-forming fungi.</title>
        <authorList>
            <person name="Looney B."/>
            <person name="Miyauchi S."/>
            <person name="Morin E."/>
            <person name="Drula E."/>
            <person name="Courty P.E."/>
            <person name="Kohler A."/>
            <person name="Kuo A."/>
            <person name="LaButti K."/>
            <person name="Pangilinan J."/>
            <person name="Lipzen A."/>
            <person name="Riley R."/>
            <person name="Andreopoulos W."/>
            <person name="He G."/>
            <person name="Johnson J."/>
            <person name="Nolan M."/>
            <person name="Tritt A."/>
            <person name="Barry K.W."/>
            <person name="Grigoriev I.V."/>
            <person name="Nagy L.G."/>
            <person name="Hibbett D."/>
            <person name="Henrissat B."/>
            <person name="Matheny P.B."/>
            <person name="Labbe J."/>
            <person name="Martin F.M."/>
        </authorList>
    </citation>
    <scope>NUCLEOTIDE SEQUENCE</scope>
    <source>
        <strain evidence="1">FP105234-sp</strain>
    </source>
</reference>
<reference evidence="1" key="1">
    <citation type="submission" date="2021-02" db="EMBL/GenBank/DDBJ databases">
        <authorList>
            <consortium name="DOE Joint Genome Institute"/>
            <person name="Ahrendt S."/>
            <person name="Looney B.P."/>
            <person name="Miyauchi S."/>
            <person name="Morin E."/>
            <person name="Drula E."/>
            <person name="Courty P.E."/>
            <person name="Chicoki N."/>
            <person name="Fauchery L."/>
            <person name="Kohler A."/>
            <person name="Kuo A."/>
            <person name="Labutti K."/>
            <person name="Pangilinan J."/>
            <person name="Lipzen A."/>
            <person name="Riley R."/>
            <person name="Andreopoulos W."/>
            <person name="He G."/>
            <person name="Johnson J."/>
            <person name="Barry K.W."/>
            <person name="Grigoriev I.V."/>
            <person name="Nagy L."/>
            <person name="Hibbett D."/>
            <person name="Henrissat B."/>
            <person name="Matheny P.B."/>
            <person name="Labbe J."/>
            <person name="Martin F."/>
        </authorList>
    </citation>
    <scope>NUCLEOTIDE SEQUENCE</scope>
    <source>
        <strain evidence="1">FP105234-sp</strain>
    </source>
</reference>
<sequence>MPSVPETIPGSISENNDDIDDNTSSMSNALSLSFGNRAFGTRPHFGVAGSALSMSTPSTMSGISFKTTNSVASYKTRVNQTITPRGDAFLPERITSIDATPEIRSLHSLLISYDVNHPPSADSVRDIDGNYVSVPCPLHKFTERATDPAVAAGSHMKLYSDEFPWPVVVVLVPKELPYLPGVMTEHITTLDVLYAVHNTLKIPVTPAEWKALEDGGKEQRRIAAAYHSRCSHNGGWDKGVLKLDWLGPKINFAGIKLEVDKRSKNRVWKMVFT</sequence>
<keyword evidence="2" id="KW-1185">Reference proteome</keyword>
<gene>
    <name evidence="1" type="ORF">FA95DRAFT_1566471</name>
</gene>
<accession>A0ACB8R9S0</accession>
<comment type="caution">
    <text evidence="1">The sequence shown here is derived from an EMBL/GenBank/DDBJ whole genome shotgun (WGS) entry which is preliminary data.</text>
</comment>